<reference evidence="1 2" key="1">
    <citation type="submission" date="2018-03" db="EMBL/GenBank/DDBJ databases">
        <title>Genomic Encyclopedia of Type Strains, Phase III (KMG-III): the genomes of soil and plant-associated and newly described type strains.</title>
        <authorList>
            <person name="Whitman W."/>
        </authorList>
    </citation>
    <scope>NUCLEOTIDE SEQUENCE [LARGE SCALE GENOMIC DNA]</scope>
    <source>
        <strain evidence="1 2">CGMCC 4.7067</strain>
    </source>
</reference>
<organism evidence="1 2">
    <name type="scientific">Glycomyces artemisiae</name>
    <dbReference type="NCBI Taxonomy" id="1076443"/>
    <lineage>
        <taxon>Bacteria</taxon>
        <taxon>Bacillati</taxon>
        <taxon>Actinomycetota</taxon>
        <taxon>Actinomycetes</taxon>
        <taxon>Glycomycetales</taxon>
        <taxon>Glycomycetaceae</taxon>
        <taxon>Glycomyces</taxon>
    </lineage>
</organism>
<protein>
    <submittedName>
        <fullName evidence="1">Uncharacterized protein</fullName>
    </submittedName>
</protein>
<evidence type="ECO:0000313" key="1">
    <source>
        <dbReference type="EMBL" id="PRY53529.1"/>
    </source>
</evidence>
<accession>A0A2T0U6J1</accession>
<evidence type="ECO:0000313" key="2">
    <source>
        <dbReference type="Proteomes" id="UP000238176"/>
    </source>
</evidence>
<proteinExistence type="predicted"/>
<comment type="caution">
    <text evidence="1">The sequence shown here is derived from an EMBL/GenBank/DDBJ whole genome shotgun (WGS) entry which is preliminary data.</text>
</comment>
<dbReference type="AlphaFoldDB" id="A0A2T0U6J1"/>
<keyword evidence="2" id="KW-1185">Reference proteome</keyword>
<dbReference type="EMBL" id="PVTJ01000017">
    <property type="protein sequence ID" value="PRY53529.1"/>
    <property type="molecule type" value="Genomic_DNA"/>
</dbReference>
<dbReference type="Proteomes" id="UP000238176">
    <property type="component" value="Unassembled WGS sequence"/>
</dbReference>
<name>A0A2T0U6J1_9ACTN</name>
<dbReference type="RefSeq" id="WP_106366875.1">
    <property type="nucleotide sequence ID" value="NZ_PVTJ01000017.1"/>
</dbReference>
<sequence>MGKRPQPRTAAEYADTAAAYLDLARQHMDAIGVGADRDDAEAGAAVVEAAVALAGGHRQMAEYLTVEALRRQHMETQ</sequence>
<gene>
    <name evidence="1" type="ORF">B0I28_11728</name>
</gene>